<evidence type="ECO:0000313" key="1">
    <source>
        <dbReference type="EMBL" id="KAF7411221.1"/>
    </source>
</evidence>
<dbReference type="EMBL" id="JACSEA010000001">
    <property type="protein sequence ID" value="KAF7411221.1"/>
    <property type="molecule type" value="Genomic_DNA"/>
</dbReference>
<dbReference type="Proteomes" id="UP000614350">
    <property type="component" value="Unassembled WGS sequence"/>
</dbReference>
<name>A0A834KSP3_VESVU</name>
<evidence type="ECO:0000313" key="2">
    <source>
        <dbReference type="Proteomes" id="UP000614350"/>
    </source>
</evidence>
<keyword evidence="2" id="KW-1185">Reference proteome</keyword>
<comment type="caution">
    <text evidence="1">The sequence shown here is derived from an EMBL/GenBank/DDBJ whole genome shotgun (WGS) entry which is preliminary data.</text>
</comment>
<accession>A0A834KSP3</accession>
<gene>
    <name evidence="1" type="ORF">HZH66_000117</name>
</gene>
<protein>
    <submittedName>
        <fullName evidence="1">Uncharacterized protein</fullName>
    </submittedName>
</protein>
<dbReference type="AlphaFoldDB" id="A0A834KSP3"/>
<organism evidence="1 2">
    <name type="scientific">Vespula vulgaris</name>
    <name type="common">Yellow jacket</name>
    <name type="synonym">Wasp</name>
    <dbReference type="NCBI Taxonomy" id="7454"/>
    <lineage>
        <taxon>Eukaryota</taxon>
        <taxon>Metazoa</taxon>
        <taxon>Ecdysozoa</taxon>
        <taxon>Arthropoda</taxon>
        <taxon>Hexapoda</taxon>
        <taxon>Insecta</taxon>
        <taxon>Pterygota</taxon>
        <taxon>Neoptera</taxon>
        <taxon>Endopterygota</taxon>
        <taxon>Hymenoptera</taxon>
        <taxon>Apocrita</taxon>
        <taxon>Aculeata</taxon>
        <taxon>Vespoidea</taxon>
        <taxon>Vespidae</taxon>
        <taxon>Vespinae</taxon>
        <taxon>Vespula</taxon>
    </lineage>
</organism>
<proteinExistence type="predicted"/>
<reference evidence="1" key="1">
    <citation type="journal article" date="2020" name="G3 (Bethesda)">
        <title>High-Quality Assemblies for Three Invasive Social Wasps from the &lt;i&gt;Vespula&lt;/i&gt; Genus.</title>
        <authorList>
            <person name="Harrop T.W.R."/>
            <person name="Guhlin J."/>
            <person name="McLaughlin G.M."/>
            <person name="Permina E."/>
            <person name="Stockwell P."/>
            <person name="Gilligan J."/>
            <person name="Le Lec M.F."/>
            <person name="Gruber M.A.M."/>
            <person name="Quinn O."/>
            <person name="Lovegrove M."/>
            <person name="Duncan E.J."/>
            <person name="Remnant E.J."/>
            <person name="Van Eeckhoven J."/>
            <person name="Graham B."/>
            <person name="Knapp R.A."/>
            <person name="Langford K.W."/>
            <person name="Kronenberg Z."/>
            <person name="Press M.O."/>
            <person name="Eacker S.M."/>
            <person name="Wilson-Rankin E.E."/>
            <person name="Purcell J."/>
            <person name="Lester P.J."/>
            <person name="Dearden P.K."/>
        </authorList>
    </citation>
    <scope>NUCLEOTIDE SEQUENCE</scope>
    <source>
        <strain evidence="1">Marl-1</strain>
    </source>
</reference>
<sequence>MIKENKILNPNLAFWMHAAMKRQNAVRYREVCSCESILRSLSYTTIVYEPDSHQWDLERQTPGASSYGQPMPTKTSLAIGRPEAYSDDINNLFLGIINVVLELFKRNRRSGWTMEKTFNMGSKIGILPTI</sequence>